<gene>
    <name evidence="2" type="ORF">BTO15_11420</name>
</gene>
<feature type="chain" id="PRO_5045902000" evidence="1">
    <location>
        <begin position="24"/>
        <end position="234"/>
    </location>
</feature>
<protein>
    <submittedName>
        <fullName evidence="2">Uncharacterized protein</fullName>
    </submittedName>
</protein>
<evidence type="ECO:0000313" key="2">
    <source>
        <dbReference type="EMBL" id="AUC22659.1"/>
    </source>
</evidence>
<keyword evidence="1" id="KW-0732">Signal</keyword>
<feature type="signal peptide" evidence="1">
    <location>
        <begin position="1"/>
        <end position="23"/>
    </location>
</feature>
<accession>A0ABM6Q0P6</accession>
<sequence>MKKILPIAILGLLLIINSCSSTKNIGLTEQTGFVELPFPSNNFKPGQIVEVYSKPKKVEITHQPSINWDQVNSSPGWNISSNQTKEIKRTLSAEISNILKGKYDFASSENVKVEFTNTKTTVIQKSTIYSAVKSELKNDSELNEQITDFMDDGTHFDVITSTLSANISFTLVNSSNQSIDLDSEVIEQINSQFDIDFSKDATGNRVITGENLVVGIHKDPKIVKLIMKRLKKEE</sequence>
<name>A0ABM6Q0P6_9FLAO</name>
<evidence type="ECO:0000313" key="3">
    <source>
        <dbReference type="Proteomes" id="UP000232721"/>
    </source>
</evidence>
<keyword evidence="3" id="KW-1185">Reference proteome</keyword>
<dbReference type="Proteomes" id="UP000232721">
    <property type="component" value="Chromosome"/>
</dbReference>
<dbReference type="EMBL" id="CP019336">
    <property type="protein sequence ID" value="AUC22659.1"/>
    <property type="molecule type" value="Genomic_DNA"/>
</dbReference>
<evidence type="ECO:0000256" key="1">
    <source>
        <dbReference type="SAM" id="SignalP"/>
    </source>
</evidence>
<organism evidence="2 3">
    <name type="scientific">Polaribacter sejongensis</name>
    <dbReference type="NCBI Taxonomy" id="985043"/>
    <lineage>
        <taxon>Bacteria</taxon>
        <taxon>Pseudomonadati</taxon>
        <taxon>Bacteroidota</taxon>
        <taxon>Flavobacteriia</taxon>
        <taxon>Flavobacteriales</taxon>
        <taxon>Flavobacteriaceae</taxon>
    </lineage>
</organism>
<reference evidence="2 3" key="1">
    <citation type="submission" date="2017-02" db="EMBL/GenBank/DDBJ databases">
        <title>Trade-off between light-utilization and light-protection in marine flavobacteria.</title>
        <authorList>
            <person name="Kumagai Y."/>
            <person name="Yoshizawa S."/>
            <person name="Kogure K."/>
            <person name="Iwasaki W."/>
        </authorList>
    </citation>
    <scope>NUCLEOTIDE SEQUENCE [LARGE SCALE GENOMIC DNA]</scope>
    <source>
        <strain evidence="2 3">KCTC 23670</strain>
    </source>
</reference>
<dbReference type="RefSeq" id="WP_208888877.1">
    <property type="nucleotide sequence ID" value="NZ_CP019336.1"/>
</dbReference>
<proteinExistence type="predicted"/>